<evidence type="ECO:0000313" key="10">
    <source>
        <dbReference type="EMBL" id="MBB5802225.1"/>
    </source>
</evidence>
<dbReference type="GO" id="GO:0003989">
    <property type="term" value="F:acetyl-CoA carboxylase activity"/>
    <property type="evidence" value="ECO:0007669"/>
    <property type="project" value="InterPro"/>
</dbReference>
<keyword evidence="2 7" id="KW-0444">Lipid biosynthesis</keyword>
<dbReference type="Proteomes" id="UP000552097">
    <property type="component" value="Unassembled WGS sequence"/>
</dbReference>
<evidence type="ECO:0000259" key="9">
    <source>
        <dbReference type="PROSITE" id="PS50968"/>
    </source>
</evidence>
<dbReference type="SUPFAM" id="SSF51230">
    <property type="entry name" value="Single hybrid motif"/>
    <property type="match status" value="1"/>
</dbReference>
<evidence type="ECO:0000256" key="6">
    <source>
        <dbReference type="ARBA" id="ARBA00023267"/>
    </source>
</evidence>
<evidence type="ECO:0000256" key="5">
    <source>
        <dbReference type="ARBA" id="ARBA00023160"/>
    </source>
</evidence>
<dbReference type="GO" id="GO:0009317">
    <property type="term" value="C:acetyl-CoA carboxylase complex"/>
    <property type="evidence" value="ECO:0007669"/>
    <property type="project" value="InterPro"/>
</dbReference>
<keyword evidence="5 7" id="KW-0275">Fatty acid biosynthesis</keyword>
<dbReference type="PROSITE" id="PS50968">
    <property type="entry name" value="BIOTINYL_LIPOYL"/>
    <property type="match status" value="1"/>
</dbReference>
<evidence type="ECO:0000256" key="3">
    <source>
        <dbReference type="ARBA" id="ARBA00022832"/>
    </source>
</evidence>
<dbReference type="CDD" id="cd06850">
    <property type="entry name" value="biotinyl_domain"/>
    <property type="match status" value="1"/>
</dbReference>
<evidence type="ECO:0000256" key="7">
    <source>
        <dbReference type="RuleBase" id="RU364072"/>
    </source>
</evidence>
<dbReference type="InterPro" id="IPR001249">
    <property type="entry name" value="AcCoA_biotinCC"/>
</dbReference>
<keyword evidence="3 7" id="KW-0276">Fatty acid metabolism</keyword>
<dbReference type="RefSeq" id="WP_184918812.1">
    <property type="nucleotide sequence ID" value="NZ_JACHMO010000001.1"/>
</dbReference>
<dbReference type="Gene3D" id="2.40.50.100">
    <property type="match status" value="1"/>
</dbReference>
<dbReference type="InterPro" id="IPR001882">
    <property type="entry name" value="Biotin_BS"/>
</dbReference>
<gene>
    <name evidence="10" type="ORF">F4560_001993</name>
</gene>
<evidence type="ECO:0000256" key="1">
    <source>
        <dbReference type="ARBA" id="ARBA00005194"/>
    </source>
</evidence>
<evidence type="ECO:0000256" key="8">
    <source>
        <dbReference type="SAM" id="MobiDB-lite"/>
    </source>
</evidence>
<comment type="caution">
    <text evidence="10">The sequence shown here is derived from an EMBL/GenBank/DDBJ whole genome shotgun (WGS) entry which is preliminary data.</text>
</comment>
<dbReference type="PROSITE" id="PS00188">
    <property type="entry name" value="BIOTIN"/>
    <property type="match status" value="1"/>
</dbReference>
<dbReference type="UniPathway" id="UPA00094"/>
<dbReference type="InterPro" id="IPR011053">
    <property type="entry name" value="Single_hybrid_motif"/>
</dbReference>
<dbReference type="Pfam" id="PF00364">
    <property type="entry name" value="Biotin_lipoyl"/>
    <property type="match status" value="1"/>
</dbReference>
<keyword evidence="4 7" id="KW-0443">Lipid metabolism</keyword>
<evidence type="ECO:0000256" key="4">
    <source>
        <dbReference type="ARBA" id="ARBA00023098"/>
    </source>
</evidence>
<organism evidence="10 11">
    <name type="scientific">Saccharothrix ecbatanensis</name>
    <dbReference type="NCBI Taxonomy" id="1105145"/>
    <lineage>
        <taxon>Bacteria</taxon>
        <taxon>Bacillati</taxon>
        <taxon>Actinomycetota</taxon>
        <taxon>Actinomycetes</taxon>
        <taxon>Pseudonocardiales</taxon>
        <taxon>Pseudonocardiaceae</taxon>
        <taxon>Saccharothrix</taxon>
    </lineage>
</organism>
<dbReference type="EMBL" id="JACHMO010000001">
    <property type="protein sequence ID" value="MBB5802225.1"/>
    <property type="molecule type" value="Genomic_DNA"/>
</dbReference>
<dbReference type="GO" id="GO:0006633">
    <property type="term" value="P:fatty acid biosynthetic process"/>
    <property type="evidence" value="ECO:0007669"/>
    <property type="project" value="UniProtKB-UniPathway"/>
</dbReference>
<dbReference type="PRINTS" id="PR01071">
    <property type="entry name" value="ACOABIOTINCC"/>
</dbReference>
<keyword evidence="11" id="KW-1185">Reference proteome</keyword>
<dbReference type="InterPro" id="IPR000089">
    <property type="entry name" value="Biotin_lipoyl"/>
</dbReference>
<keyword evidence="6 7" id="KW-0092">Biotin</keyword>
<feature type="compositionally biased region" description="Polar residues" evidence="8">
    <location>
        <begin position="99"/>
        <end position="110"/>
    </location>
</feature>
<dbReference type="AlphaFoldDB" id="A0A7W9LZS8"/>
<name>A0A7W9LZS8_9PSEU</name>
<accession>A0A7W9LZS8</accession>
<proteinExistence type="predicted"/>
<protein>
    <recommendedName>
        <fullName evidence="7">Biotin carboxyl carrier protein of acetyl-CoA carboxylase</fullName>
    </recommendedName>
</protein>
<reference evidence="10 11" key="1">
    <citation type="submission" date="2020-08" db="EMBL/GenBank/DDBJ databases">
        <title>Sequencing the genomes of 1000 actinobacteria strains.</title>
        <authorList>
            <person name="Klenk H.-P."/>
        </authorList>
    </citation>
    <scope>NUCLEOTIDE SEQUENCE [LARGE SCALE GENOMIC DNA]</scope>
    <source>
        <strain evidence="10 11">DSM 45486</strain>
    </source>
</reference>
<feature type="region of interest" description="Disordered" evidence="8">
    <location>
        <begin position="50"/>
        <end position="113"/>
    </location>
</feature>
<feature type="domain" description="Lipoyl-binding" evidence="9">
    <location>
        <begin position="112"/>
        <end position="188"/>
    </location>
</feature>
<comment type="function">
    <text evidence="7">This protein is a component of the acetyl coenzyme A carboxylase complex; first, biotin carboxylase catalyzes the carboxylation of the carrier protein and then the transcarboxylase transfers the carboxyl group to form malonyl-CoA.</text>
</comment>
<evidence type="ECO:0000313" key="11">
    <source>
        <dbReference type="Proteomes" id="UP000552097"/>
    </source>
</evidence>
<sequence>MTWPADDETDRRADQPKAVLLAVEQLLWALPDQPRRMRVRTADFVIDLDWSGPAEAPTPRATVEPVDHEERIGQGEGTGLGERIGPAEPTVPGERTGPADTTTSVEPSSPTRHHVLAPSIGTFYRAPEPGSTPFVVEGQRVEAGRQVAIVEIMKLLLPVESDVAGTVVQLLKADGEPVEHGEPVLVIAPDETA</sequence>
<evidence type="ECO:0000256" key="2">
    <source>
        <dbReference type="ARBA" id="ARBA00022516"/>
    </source>
</evidence>
<comment type="pathway">
    <text evidence="1 7">Lipid metabolism; fatty acid biosynthesis.</text>
</comment>